<evidence type="ECO:0000313" key="2">
    <source>
        <dbReference type="EMBL" id="AGO82480.1"/>
    </source>
</evidence>
<proteinExistence type="predicted"/>
<evidence type="ECO:0000313" key="3">
    <source>
        <dbReference type="Proteomes" id="UP000201566"/>
    </source>
</evidence>
<accession>S4VSW9</accession>
<gene>
    <name evidence="2" type="ORF">pdul_cds_427</name>
</gene>
<dbReference type="EMBL" id="KC977570">
    <property type="protein sequence ID" value="AGO82480.1"/>
    <property type="molecule type" value="Genomic_DNA"/>
</dbReference>
<feature type="region of interest" description="Disordered" evidence="1">
    <location>
        <begin position="32"/>
        <end position="55"/>
    </location>
</feature>
<reference evidence="2 3" key="1">
    <citation type="journal article" date="2013" name="Science">
        <title>Pandoraviruses: amoeba viruses with genomes up to 2.5 Mb reaching that of parasitic eukaryotes.</title>
        <authorList>
            <person name="Philippe N."/>
            <person name="Legendre M."/>
            <person name="Doutre G."/>
            <person name="Coute Y."/>
            <person name="Poirot O."/>
            <person name="Lescot M."/>
            <person name="Arslan D."/>
            <person name="Seltzer V."/>
            <person name="Bertaux L."/>
            <person name="Bruley C."/>
            <person name="Garin J."/>
            <person name="Claverie J.M."/>
            <person name="Abergel C."/>
        </authorList>
    </citation>
    <scope>NUCLEOTIDE SEQUENCE [LARGE SCALE GENOMIC DNA]</scope>
    <source>
        <strain evidence="2">Melbourne</strain>
    </source>
</reference>
<dbReference type="Proteomes" id="UP000201566">
    <property type="component" value="Segment"/>
</dbReference>
<evidence type="ECO:0000256" key="1">
    <source>
        <dbReference type="SAM" id="MobiDB-lite"/>
    </source>
</evidence>
<dbReference type="KEGG" id="vg:16512935"/>
<organism evidence="2 3">
    <name type="scientific">Pandoravirus dulcis</name>
    <dbReference type="NCBI Taxonomy" id="1349409"/>
    <lineage>
        <taxon>Viruses</taxon>
        <taxon>Pandoravirus</taxon>
    </lineage>
</organism>
<dbReference type="GeneID" id="16512935"/>
<protein>
    <submittedName>
        <fullName evidence="2">Uncharacterized protein</fullName>
    </submittedName>
</protein>
<name>S4VSW9_9VIRU</name>
<sequence length="98" mass="10369">MAYYDPDRFDNGASFGMEPDALATAYARATPGGQFQGIARPPSRRRTTRARAAADPRANAGAFFGLAGNALPQQRQALSGGFAALRILNEQQANPTAL</sequence>
<dbReference type="RefSeq" id="YP_008319149.1">
    <property type="nucleotide sequence ID" value="NC_021858.1"/>
</dbReference>